<comment type="caution">
    <text evidence="1">The sequence shown here is derived from an EMBL/GenBank/DDBJ whole genome shotgun (WGS) entry which is preliminary data.</text>
</comment>
<evidence type="ECO:0000313" key="2">
    <source>
        <dbReference type="Proteomes" id="UP000655588"/>
    </source>
</evidence>
<sequence>RTHEVIALYLANGRKPNVCHVTPSFVRGRVSEPWSSGVYTHRIQWTFNQAEGRVVLRVV</sequence>
<gene>
    <name evidence="1" type="ORF">E2986_11127</name>
</gene>
<protein>
    <submittedName>
        <fullName evidence="1">Uncharacterized protein</fullName>
    </submittedName>
</protein>
<proteinExistence type="predicted"/>
<name>A0A833RPC7_9HYME</name>
<dbReference type="AlphaFoldDB" id="A0A833RPC7"/>
<dbReference type="Proteomes" id="UP000655588">
    <property type="component" value="Unassembled WGS sequence"/>
</dbReference>
<organism evidence="1 2">
    <name type="scientific">Frieseomelitta varia</name>
    <dbReference type="NCBI Taxonomy" id="561572"/>
    <lineage>
        <taxon>Eukaryota</taxon>
        <taxon>Metazoa</taxon>
        <taxon>Ecdysozoa</taxon>
        <taxon>Arthropoda</taxon>
        <taxon>Hexapoda</taxon>
        <taxon>Insecta</taxon>
        <taxon>Pterygota</taxon>
        <taxon>Neoptera</taxon>
        <taxon>Endopterygota</taxon>
        <taxon>Hymenoptera</taxon>
        <taxon>Apocrita</taxon>
        <taxon>Aculeata</taxon>
        <taxon>Apoidea</taxon>
        <taxon>Anthophila</taxon>
        <taxon>Apidae</taxon>
        <taxon>Frieseomelitta</taxon>
    </lineage>
</organism>
<accession>A0A833RPC7</accession>
<dbReference type="EMBL" id="WNWW01000992">
    <property type="protein sequence ID" value="KAF3420135.1"/>
    <property type="molecule type" value="Genomic_DNA"/>
</dbReference>
<reference evidence="1" key="1">
    <citation type="submission" date="2019-11" db="EMBL/GenBank/DDBJ databases">
        <title>The nuclear and mitochondrial genomes of Frieseomelitta varia - a highly eusocial stingless bee (Meliponini) with a permanently sterile worker caste.</title>
        <authorList>
            <person name="Freitas F.C.P."/>
            <person name="Lourenco A.P."/>
            <person name="Nunes F.M.F."/>
            <person name="Paschoal A.R."/>
            <person name="Abreu F.C.P."/>
            <person name="Barbin F.O."/>
            <person name="Bataglia L."/>
            <person name="Cardoso-Junior C.A.M."/>
            <person name="Cervoni M.S."/>
            <person name="Silva S.R."/>
            <person name="Dalarmi F."/>
            <person name="Del Lama M.A."/>
            <person name="Depintor T.S."/>
            <person name="Ferreira K.M."/>
            <person name="Goria P.S."/>
            <person name="Jaskot M.C."/>
            <person name="Lago D.C."/>
            <person name="Luna-Lucena D."/>
            <person name="Moda L.M."/>
            <person name="Nascimento L."/>
            <person name="Pedrino M."/>
            <person name="Rabico F.O."/>
            <person name="Sanches F.C."/>
            <person name="Santos D.E."/>
            <person name="Santos C.G."/>
            <person name="Vieira J."/>
            <person name="Lopes T.F."/>
            <person name="Barchuk A.R."/>
            <person name="Hartfelder K."/>
            <person name="Simoes Z.L.P."/>
            <person name="Bitondi M.M.G."/>
            <person name="Pinheiro D.G."/>
        </authorList>
    </citation>
    <scope>NUCLEOTIDE SEQUENCE</scope>
    <source>
        <strain evidence="1">USP_RPSP 00005682</strain>
        <tissue evidence="1">Whole individual</tissue>
    </source>
</reference>
<feature type="non-terminal residue" evidence="1">
    <location>
        <position position="1"/>
    </location>
</feature>
<keyword evidence="2" id="KW-1185">Reference proteome</keyword>
<evidence type="ECO:0000313" key="1">
    <source>
        <dbReference type="EMBL" id="KAF3420135.1"/>
    </source>
</evidence>